<reference evidence="2 3" key="1">
    <citation type="journal article" date="2011" name="J. Bacteriol.">
        <title>Genome sequence of Halorhabdus tiamatea, the first archaeon isolated from a deep-sea anoxic brine lake.</title>
        <authorList>
            <person name="Antunes A."/>
            <person name="Alam I."/>
            <person name="Bajic V.B."/>
            <person name="Stingl U."/>
        </authorList>
    </citation>
    <scope>NUCLEOTIDE SEQUENCE [LARGE SCALE GENOMIC DNA]</scope>
    <source>
        <strain evidence="2 3">SARL4B</strain>
    </source>
</reference>
<feature type="transmembrane region" description="Helical" evidence="1">
    <location>
        <begin position="69"/>
        <end position="98"/>
    </location>
</feature>
<feature type="transmembrane region" description="Helical" evidence="1">
    <location>
        <begin position="36"/>
        <end position="57"/>
    </location>
</feature>
<evidence type="ECO:0000313" key="2">
    <source>
        <dbReference type="EMBL" id="ERJ06732.1"/>
    </source>
</evidence>
<protein>
    <submittedName>
        <fullName evidence="2">Uncharacterized protein</fullName>
    </submittedName>
</protein>
<dbReference type="RefSeq" id="WP_008527735.1">
    <property type="nucleotide sequence ID" value="NZ_AFNT02000010.1"/>
</dbReference>
<keyword evidence="1" id="KW-0472">Membrane</keyword>
<gene>
    <name evidence="2" type="ORF">HLRTI_001148</name>
</gene>
<keyword evidence="1" id="KW-1133">Transmembrane helix</keyword>
<accession>U2DLU0</accession>
<feature type="transmembrane region" description="Helical" evidence="1">
    <location>
        <begin position="6"/>
        <end position="29"/>
    </location>
</feature>
<sequence length="100" mass="10416">MCGRPAPVLAVFVLFVYVVTITVAVGFVLPILVQVLITVAVLVANLGRAAVVGLVVVRTGVFGWPTTVVVFVGLVTVAIAVRFVLGVHVRIAVAILVARL</sequence>
<organism evidence="2 3">
    <name type="scientific">Halorhabdus tiamatea SARL4B</name>
    <dbReference type="NCBI Taxonomy" id="1033806"/>
    <lineage>
        <taxon>Archaea</taxon>
        <taxon>Methanobacteriati</taxon>
        <taxon>Methanobacteriota</taxon>
        <taxon>Stenosarchaea group</taxon>
        <taxon>Halobacteria</taxon>
        <taxon>Halobacteriales</taxon>
        <taxon>Haloarculaceae</taxon>
        <taxon>Halorhabdus</taxon>
    </lineage>
</organism>
<dbReference type="AlphaFoldDB" id="U2DLU0"/>
<comment type="caution">
    <text evidence="2">The sequence shown here is derived from an EMBL/GenBank/DDBJ whole genome shotgun (WGS) entry which is preliminary data.</text>
</comment>
<reference evidence="2 3" key="2">
    <citation type="journal article" date="2013" name="PLoS ONE">
        <title>INDIGO - INtegrated Data Warehouse of MIcrobial GenOmes with Examples from the Red Sea Extremophiles.</title>
        <authorList>
            <person name="Alam I."/>
            <person name="Antunes A."/>
            <person name="Kamau A.A."/>
            <person name="Ba Alawi W."/>
            <person name="Kalkatawi M."/>
            <person name="Stingl U."/>
            <person name="Bajic V.B."/>
        </authorList>
    </citation>
    <scope>NUCLEOTIDE SEQUENCE [LARGE SCALE GENOMIC DNA]</scope>
    <source>
        <strain evidence="2 3">SARL4B</strain>
    </source>
</reference>
<name>U2DLU0_9EURY</name>
<keyword evidence="1" id="KW-0812">Transmembrane</keyword>
<dbReference type="Proteomes" id="UP000003861">
    <property type="component" value="Unassembled WGS sequence"/>
</dbReference>
<evidence type="ECO:0000313" key="3">
    <source>
        <dbReference type="Proteomes" id="UP000003861"/>
    </source>
</evidence>
<proteinExistence type="predicted"/>
<evidence type="ECO:0000256" key="1">
    <source>
        <dbReference type="SAM" id="Phobius"/>
    </source>
</evidence>
<dbReference type="EMBL" id="AFNT02000010">
    <property type="protein sequence ID" value="ERJ06732.1"/>
    <property type="molecule type" value="Genomic_DNA"/>
</dbReference>